<comment type="caution">
    <text evidence="2">The sequence shown here is derived from an EMBL/GenBank/DDBJ whole genome shotgun (WGS) entry which is preliminary data.</text>
</comment>
<reference evidence="2 3" key="1">
    <citation type="submission" date="2023-04" db="EMBL/GenBank/DDBJ databases">
        <title>Forest soil microbial communities from Buena Vista Peninsula, Colon Province, Panama.</title>
        <authorList>
            <person name="Bouskill N."/>
        </authorList>
    </citation>
    <scope>NUCLEOTIDE SEQUENCE [LARGE SCALE GENOMIC DNA]</scope>
    <source>
        <strain evidence="2 3">CFH S0262</strain>
    </source>
</reference>
<evidence type="ECO:0000313" key="2">
    <source>
        <dbReference type="EMBL" id="MDH6284850.1"/>
    </source>
</evidence>
<dbReference type="EMBL" id="JARXVC010000028">
    <property type="protein sequence ID" value="MDH6284850.1"/>
    <property type="molecule type" value="Genomic_DNA"/>
</dbReference>
<evidence type="ECO:0000256" key="1">
    <source>
        <dbReference type="SAM" id="SignalP"/>
    </source>
</evidence>
<gene>
    <name evidence="2" type="ORF">M2280_006113</name>
</gene>
<sequence>MTQLLTRSVSAVAIAVGLWLVSMPVSAAATPSPTPPGCVVQDFVVGAASNCAPGSVSTQQLELVCVPSGFPVTAVVVWGPEVPAYLPSIALCPPFYTGYGIIHTH</sequence>
<keyword evidence="3" id="KW-1185">Reference proteome</keyword>
<evidence type="ECO:0008006" key="4">
    <source>
        <dbReference type="Google" id="ProtNLM"/>
    </source>
</evidence>
<accession>A0ABT6MKM4</accession>
<proteinExistence type="predicted"/>
<protein>
    <recommendedName>
        <fullName evidence="4">Secreted protein</fullName>
    </recommendedName>
</protein>
<organism evidence="2 3">
    <name type="scientific">Prescottella agglutinans</name>
    <dbReference type="NCBI Taxonomy" id="1644129"/>
    <lineage>
        <taxon>Bacteria</taxon>
        <taxon>Bacillati</taxon>
        <taxon>Actinomycetota</taxon>
        <taxon>Actinomycetes</taxon>
        <taxon>Mycobacteriales</taxon>
        <taxon>Nocardiaceae</taxon>
        <taxon>Prescottella</taxon>
    </lineage>
</organism>
<evidence type="ECO:0000313" key="3">
    <source>
        <dbReference type="Proteomes" id="UP001160334"/>
    </source>
</evidence>
<feature type="chain" id="PRO_5045646678" description="Secreted protein" evidence="1">
    <location>
        <begin position="28"/>
        <end position="105"/>
    </location>
</feature>
<feature type="signal peptide" evidence="1">
    <location>
        <begin position="1"/>
        <end position="27"/>
    </location>
</feature>
<dbReference type="Proteomes" id="UP001160334">
    <property type="component" value="Unassembled WGS sequence"/>
</dbReference>
<name>A0ABT6MKM4_9NOCA</name>
<keyword evidence="1" id="KW-0732">Signal</keyword>